<dbReference type="InterPro" id="IPR000971">
    <property type="entry name" value="Globin"/>
</dbReference>
<keyword evidence="12" id="KW-1185">Reference proteome</keyword>
<organism evidence="11 12">
    <name type="scientific">Gadus morhua</name>
    <name type="common">Atlantic cod</name>
    <dbReference type="NCBI Taxonomy" id="8049"/>
    <lineage>
        <taxon>Eukaryota</taxon>
        <taxon>Metazoa</taxon>
        <taxon>Chordata</taxon>
        <taxon>Craniata</taxon>
        <taxon>Vertebrata</taxon>
        <taxon>Euteleostomi</taxon>
        <taxon>Actinopterygii</taxon>
        <taxon>Neopterygii</taxon>
        <taxon>Teleostei</taxon>
        <taxon>Neoteleostei</taxon>
        <taxon>Acanthomorphata</taxon>
        <taxon>Zeiogadaria</taxon>
        <taxon>Gadariae</taxon>
        <taxon>Gadiformes</taxon>
        <taxon>Gadoidei</taxon>
        <taxon>Gadidae</taxon>
        <taxon>Gadus</taxon>
    </lineage>
</organism>
<name>A0A8C5CUG8_GADMO</name>
<evidence type="ECO:0000256" key="5">
    <source>
        <dbReference type="ARBA" id="ARBA00022621"/>
    </source>
</evidence>
<feature type="domain" description="Globin" evidence="10">
    <location>
        <begin position="69"/>
        <end position="203"/>
    </location>
</feature>
<dbReference type="SUPFAM" id="SSF46458">
    <property type="entry name" value="Globin-like"/>
    <property type="match status" value="1"/>
</dbReference>
<dbReference type="InterPro" id="IPR009050">
    <property type="entry name" value="Globin-like_sf"/>
</dbReference>
<evidence type="ECO:0000256" key="2">
    <source>
        <dbReference type="ARBA" id="ARBA00008705"/>
    </source>
</evidence>
<sequence>MTTSNMRRPFVCHAWSLSQQSTPAPPLPPPPPPNHMTTTDNRRHTNDGNELFQRSRLCSSCSERSVGEKLTSKLETESKHTLDIQLGPHLIQWMFTSYPGTKTYFSHLDITPRSAHLLSHGQKIFLALAEGSKDIANLMTNLAPLQTYHAYQLRIQPNNFKLFSHCMIVTLACFMGDRFTPSSHAAMDKYLSAFSAVLGEKFR</sequence>
<evidence type="ECO:0000256" key="3">
    <source>
        <dbReference type="ARBA" id="ARBA00022448"/>
    </source>
</evidence>
<evidence type="ECO:0000313" key="12">
    <source>
        <dbReference type="Proteomes" id="UP000694546"/>
    </source>
</evidence>
<dbReference type="Proteomes" id="UP000694546">
    <property type="component" value="Chromosome 18"/>
</dbReference>
<dbReference type="InterPro" id="IPR002338">
    <property type="entry name" value="Hemoglobin_a-typ"/>
</dbReference>
<keyword evidence="4 8" id="KW-0349">Heme</keyword>
<evidence type="ECO:0000256" key="7">
    <source>
        <dbReference type="ARBA" id="ARBA00023004"/>
    </source>
</evidence>
<dbReference type="CTD" id="563335"/>
<protein>
    <submittedName>
        <fullName evidence="11">Hemoglobin alpha embryonic-4</fullName>
    </submittedName>
</protein>
<evidence type="ECO:0000256" key="6">
    <source>
        <dbReference type="ARBA" id="ARBA00022723"/>
    </source>
</evidence>
<keyword evidence="6" id="KW-0479">Metal-binding</keyword>
<dbReference type="GO" id="GO:0031838">
    <property type="term" value="C:haptoglobin-hemoglobin complex"/>
    <property type="evidence" value="ECO:0007669"/>
    <property type="project" value="TreeGrafter"/>
</dbReference>
<feature type="compositionally biased region" description="Pro residues" evidence="9">
    <location>
        <begin position="23"/>
        <end position="34"/>
    </location>
</feature>
<proteinExistence type="inferred from homology"/>
<keyword evidence="5 8" id="KW-0561">Oxygen transport</keyword>
<dbReference type="PROSITE" id="PS01033">
    <property type="entry name" value="GLOBIN"/>
    <property type="match status" value="1"/>
</dbReference>
<accession>A0A8C5CUG8</accession>
<evidence type="ECO:0000256" key="9">
    <source>
        <dbReference type="SAM" id="MobiDB-lite"/>
    </source>
</evidence>
<dbReference type="GO" id="GO:0004601">
    <property type="term" value="F:peroxidase activity"/>
    <property type="evidence" value="ECO:0007669"/>
    <property type="project" value="TreeGrafter"/>
</dbReference>
<dbReference type="GO" id="GO:0046872">
    <property type="term" value="F:metal ion binding"/>
    <property type="evidence" value="ECO:0007669"/>
    <property type="project" value="UniProtKB-KW"/>
</dbReference>
<dbReference type="GO" id="GO:0031720">
    <property type="term" value="F:haptoglobin binding"/>
    <property type="evidence" value="ECO:0007669"/>
    <property type="project" value="TreeGrafter"/>
</dbReference>
<dbReference type="AlphaFoldDB" id="A0A8C5CUG8"/>
<dbReference type="GO" id="GO:0019825">
    <property type="term" value="F:oxygen binding"/>
    <property type="evidence" value="ECO:0007669"/>
    <property type="project" value="InterPro"/>
</dbReference>
<comment type="similarity">
    <text evidence="2 8">Belongs to the globin family.</text>
</comment>
<evidence type="ECO:0000256" key="8">
    <source>
        <dbReference type="RuleBase" id="RU000356"/>
    </source>
</evidence>
<dbReference type="Gene3D" id="1.10.490.10">
    <property type="entry name" value="Globins"/>
    <property type="match status" value="1"/>
</dbReference>
<keyword evidence="7" id="KW-0408">Iron</keyword>
<evidence type="ECO:0000313" key="11">
    <source>
        <dbReference type="Ensembl" id="ENSGMOP00000067180.1"/>
    </source>
</evidence>
<dbReference type="GO" id="GO:0072562">
    <property type="term" value="C:blood microparticle"/>
    <property type="evidence" value="ECO:0007669"/>
    <property type="project" value="TreeGrafter"/>
</dbReference>
<dbReference type="GO" id="GO:0020037">
    <property type="term" value="F:heme binding"/>
    <property type="evidence" value="ECO:0007669"/>
    <property type="project" value="InterPro"/>
</dbReference>
<dbReference type="Ensembl" id="ENSGMOT00000052553.1">
    <property type="protein sequence ID" value="ENSGMOP00000067180.1"/>
    <property type="gene ID" value="ENSGMOG00000030505.1"/>
</dbReference>
<comment type="function">
    <text evidence="1">Involved in oxygen transport from gills to the various peripheral tissues.</text>
</comment>
<dbReference type="GO" id="GO:0005344">
    <property type="term" value="F:oxygen carrier activity"/>
    <property type="evidence" value="ECO:0007669"/>
    <property type="project" value="UniProtKB-KW"/>
</dbReference>
<dbReference type="KEGG" id="gmh:115530617"/>
<dbReference type="PANTHER" id="PTHR11442">
    <property type="entry name" value="HEMOGLOBIN FAMILY MEMBER"/>
    <property type="match status" value="1"/>
</dbReference>
<dbReference type="GeneTree" id="ENSGT00940000154590"/>
<dbReference type="InterPro" id="IPR012292">
    <property type="entry name" value="Globin/Proto"/>
</dbReference>
<dbReference type="PRINTS" id="PR00612">
    <property type="entry name" value="ALPHAHAEM"/>
</dbReference>
<evidence type="ECO:0000256" key="4">
    <source>
        <dbReference type="ARBA" id="ARBA00022617"/>
    </source>
</evidence>
<dbReference type="PANTHER" id="PTHR11442:SF97">
    <property type="entry name" value="HEMOGLOBIN SUBUNIT ALPHA-D"/>
    <property type="match status" value="1"/>
</dbReference>
<dbReference type="Pfam" id="PF00042">
    <property type="entry name" value="Globin"/>
    <property type="match status" value="1"/>
</dbReference>
<evidence type="ECO:0000259" key="10">
    <source>
        <dbReference type="PROSITE" id="PS01033"/>
    </source>
</evidence>
<keyword evidence="3 8" id="KW-0813">Transport</keyword>
<dbReference type="GO" id="GO:0043177">
    <property type="term" value="F:organic acid binding"/>
    <property type="evidence" value="ECO:0007669"/>
    <property type="project" value="TreeGrafter"/>
</dbReference>
<dbReference type="InterPro" id="IPR050056">
    <property type="entry name" value="Hemoglobin_oxygen_transport"/>
</dbReference>
<reference evidence="11" key="2">
    <citation type="submission" date="2025-09" db="UniProtKB">
        <authorList>
            <consortium name="Ensembl"/>
        </authorList>
    </citation>
    <scope>IDENTIFICATION</scope>
</reference>
<reference evidence="11" key="1">
    <citation type="submission" date="2025-08" db="UniProtKB">
        <authorList>
            <consortium name="Ensembl"/>
        </authorList>
    </citation>
    <scope>IDENTIFICATION</scope>
</reference>
<dbReference type="GO" id="GO:0005833">
    <property type="term" value="C:hemoglobin complex"/>
    <property type="evidence" value="ECO:0007669"/>
    <property type="project" value="InterPro"/>
</dbReference>
<feature type="region of interest" description="Disordered" evidence="9">
    <location>
        <begin position="17"/>
        <end position="47"/>
    </location>
</feature>
<dbReference type="GO" id="GO:0042744">
    <property type="term" value="P:hydrogen peroxide catabolic process"/>
    <property type="evidence" value="ECO:0007669"/>
    <property type="project" value="TreeGrafter"/>
</dbReference>
<evidence type="ECO:0000256" key="1">
    <source>
        <dbReference type="ARBA" id="ARBA00002650"/>
    </source>
</evidence>